<dbReference type="AlphaFoldDB" id="B9EZS8"/>
<dbReference type="Proteomes" id="UP000007752">
    <property type="component" value="Chromosome 2"/>
</dbReference>
<proteinExistence type="predicted"/>
<reference evidence="1" key="1">
    <citation type="journal article" date="2005" name="PLoS Biol.">
        <title>The genomes of Oryza sativa: a history of duplications.</title>
        <authorList>
            <person name="Yu J."/>
            <person name="Wang J."/>
            <person name="Lin W."/>
            <person name="Li S."/>
            <person name="Li H."/>
            <person name="Zhou J."/>
            <person name="Ni P."/>
            <person name="Dong W."/>
            <person name="Hu S."/>
            <person name="Zeng C."/>
            <person name="Zhang J."/>
            <person name="Zhang Y."/>
            <person name="Li R."/>
            <person name="Xu Z."/>
            <person name="Li S."/>
            <person name="Li X."/>
            <person name="Zheng H."/>
            <person name="Cong L."/>
            <person name="Lin L."/>
            <person name="Yin J."/>
            <person name="Geng J."/>
            <person name="Li G."/>
            <person name="Shi J."/>
            <person name="Liu J."/>
            <person name="Lv H."/>
            <person name="Li J."/>
            <person name="Wang J."/>
            <person name="Deng Y."/>
            <person name="Ran L."/>
            <person name="Shi X."/>
            <person name="Wang X."/>
            <person name="Wu Q."/>
            <person name="Li C."/>
            <person name="Ren X."/>
            <person name="Wang J."/>
            <person name="Wang X."/>
            <person name="Li D."/>
            <person name="Liu D."/>
            <person name="Zhang X."/>
            <person name="Ji Z."/>
            <person name="Zhao W."/>
            <person name="Sun Y."/>
            <person name="Zhang Z."/>
            <person name="Bao J."/>
            <person name="Han Y."/>
            <person name="Dong L."/>
            <person name="Ji J."/>
            <person name="Chen P."/>
            <person name="Wu S."/>
            <person name="Liu J."/>
            <person name="Xiao Y."/>
            <person name="Bu D."/>
            <person name="Tan J."/>
            <person name="Yang L."/>
            <person name="Ye C."/>
            <person name="Zhang J."/>
            <person name="Xu J."/>
            <person name="Zhou Y."/>
            <person name="Yu Y."/>
            <person name="Zhang B."/>
            <person name="Zhuang S."/>
            <person name="Wei H."/>
            <person name="Liu B."/>
            <person name="Lei M."/>
            <person name="Yu H."/>
            <person name="Li Y."/>
            <person name="Xu H."/>
            <person name="Wei S."/>
            <person name="He X."/>
            <person name="Fang L."/>
            <person name="Zhang Z."/>
            <person name="Zhang Y."/>
            <person name="Huang X."/>
            <person name="Su Z."/>
            <person name="Tong W."/>
            <person name="Li J."/>
            <person name="Tong Z."/>
            <person name="Li S."/>
            <person name="Ye J."/>
            <person name="Wang L."/>
            <person name="Fang L."/>
            <person name="Lei T."/>
            <person name="Chen C."/>
            <person name="Chen H."/>
            <person name="Xu Z."/>
            <person name="Li H."/>
            <person name="Huang H."/>
            <person name="Zhang F."/>
            <person name="Xu H."/>
            <person name="Li N."/>
            <person name="Zhao C."/>
            <person name="Li S."/>
            <person name="Dong L."/>
            <person name="Huang Y."/>
            <person name="Li L."/>
            <person name="Xi Y."/>
            <person name="Qi Q."/>
            <person name="Li W."/>
            <person name="Zhang B."/>
            <person name="Hu W."/>
            <person name="Zhang Y."/>
            <person name="Tian X."/>
            <person name="Jiao Y."/>
            <person name="Liang X."/>
            <person name="Jin J."/>
            <person name="Gao L."/>
            <person name="Zheng W."/>
            <person name="Hao B."/>
            <person name="Liu S."/>
            <person name="Wang W."/>
            <person name="Yuan L."/>
            <person name="Cao M."/>
            <person name="McDermott J."/>
            <person name="Samudrala R."/>
            <person name="Wang J."/>
            <person name="Wong G.K."/>
            <person name="Yang H."/>
        </authorList>
    </citation>
    <scope>NUCLEOTIDE SEQUENCE [LARGE SCALE GENOMIC DNA]</scope>
</reference>
<name>B9EZS8_ORYSJ</name>
<accession>B9EZS8</accession>
<reference evidence="1" key="2">
    <citation type="submission" date="2008-12" db="EMBL/GenBank/DDBJ databases">
        <title>Improved gene annotation of the rice (Oryza sativa) genomes.</title>
        <authorList>
            <person name="Wang J."/>
            <person name="Li R."/>
            <person name="Fan W."/>
            <person name="Huang Q."/>
            <person name="Zhang J."/>
            <person name="Zhou Y."/>
            <person name="Hu Y."/>
            <person name="Zi S."/>
            <person name="Li J."/>
            <person name="Ni P."/>
            <person name="Zheng H."/>
            <person name="Zhang Y."/>
            <person name="Zhao M."/>
            <person name="Hao Q."/>
            <person name="McDermott J."/>
            <person name="Samudrala R."/>
            <person name="Kristiansen K."/>
            <person name="Wong G.K.-S."/>
        </authorList>
    </citation>
    <scope>NUCLEOTIDE SEQUENCE</scope>
</reference>
<protein>
    <submittedName>
        <fullName evidence="1">Uncharacterized protein</fullName>
    </submittedName>
</protein>
<dbReference type="EMBL" id="CM000139">
    <property type="protein sequence ID" value="EEE56919.1"/>
    <property type="molecule type" value="Genomic_DNA"/>
</dbReference>
<sequence>MEAPAAGKWHGCDITCVAYTPLLLVLEETYLSCRRAEHWRQCDKKNAQPMSHESRLDPMFWPKDRISYRYVLSLINHPSFLRSTDMIHMADLTLVKNHLKSFSNIITIQIVSDI</sequence>
<organism evidence="1">
    <name type="scientific">Oryza sativa subsp. japonica</name>
    <name type="common">Rice</name>
    <dbReference type="NCBI Taxonomy" id="39947"/>
    <lineage>
        <taxon>Eukaryota</taxon>
        <taxon>Viridiplantae</taxon>
        <taxon>Streptophyta</taxon>
        <taxon>Embryophyta</taxon>
        <taxon>Tracheophyta</taxon>
        <taxon>Spermatophyta</taxon>
        <taxon>Magnoliopsida</taxon>
        <taxon>Liliopsida</taxon>
        <taxon>Poales</taxon>
        <taxon>Poaceae</taxon>
        <taxon>BOP clade</taxon>
        <taxon>Oryzoideae</taxon>
        <taxon>Oryzeae</taxon>
        <taxon>Oryzinae</taxon>
        <taxon>Oryza</taxon>
        <taxon>Oryza sativa</taxon>
    </lineage>
</organism>
<evidence type="ECO:0000313" key="1">
    <source>
        <dbReference type="EMBL" id="EEE56919.1"/>
    </source>
</evidence>
<gene>
    <name evidence="1" type="ORF">OsJ_06597</name>
</gene>